<evidence type="ECO:0000313" key="3">
    <source>
        <dbReference type="Proteomes" id="UP001195483"/>
    </source>
</evidence>
<name>A0AAE0VQI6_9BIVA</name>
<feature type="compositionally biased region" description="Low complexity" evidence="1">
    <location>
        <begin position="211"/>
        <end position="226"/>
    </location>
</feature>
<feature type="region of interest" description="Disordered" evidence="1">
    <location>
        <begin position="153"/>
        <end position="226"/>
    </location>
</feature>
<feature type="compositionally biased region" description="Basic and acidic residues" evidence="1">
    <location>
        <begin position="158"/>
        <end position="169"/>
    </location>
</feature>
<dbReference type="Proteomes" id="UP001195483">
    <property type="component" value="Unassembled WGS sequence"/>
</dbReference>
<organism evidence="2 3">
    <name type="scientific">Potamilus streckersoni</name>
    <dbReference type="NCBI Taxonomy" id="2493646"/>
    <lineage>
        <taxon>Eukaryota</taxon>
        <taxon>Metazoa</taxon>
        <taxon>Spiralia</taxon>
        <taxon>Lophotrochozoa</taxon>
        <taxon>Mollusca</taxon>
        <taxon>Bivalvia</taxon>
        <taxon>Autobranchia</taxon>
        <taxon>Heteroconchia</taxon>
        <taxon>Palaeoheterodonta</taxon>
        <taxon>Unionida</taxon>
        <taxon>Unionoidea</taxon>
        <taxon>Unionidae</taxon>
        <taxon>Ambleminae</taxon>
        <taxon>Lampsilini</taxon>
        <taxon>Potamilus</taxon>
    </lineage>
</organism>
<dbReference type="EMBL" id="JAEAOA010000597">
    <property type="protein sequence ID" value="KAK3586276.1"/>
    <property type="molecule type" value="Genomic_DNA"/>
</dbReference>
<feature type="compositionally biased region" description="Basic residues" evidence="1">
    <location>
        <begin position="171"/>
        <end position="187"/>
    </location>
</feature>
<protein>
    <submittedName>
        <fullName evidence="2">Uncharacterized protein</fullName>
    </submittedName>
</protein>
<comment type="caution">
    <text evidence="2">The sequence shown here is derived from an EMBL/GenBank/DDBJ whole genome shotgun (WGS) entry which is preliminary data.</text>
</comment>
<reference evidence="2" key="3">
    <citation type="submission" date="2023-05" db="EMBL/GenBank/DDBJ databases">
        <authorList>
            <person name="Smith C.H."/>
        </authorList>
    </citation>
    <scope>NUCLEOTIDE SEQUENCE</scope>
    <source>
        <strain evidence="2">CHS0354</strain>
        <tissue evidence="2">Mantle</tissue>
    </source>
</reference>
<gene>
    <name evidence="2" type="ORF">CHS0354_009227</name>
</gene>
<feature type="compositionally biased region" description="Polar residues" evidence="1">
    <location>
        <begin position="188"/>
        <end position="210"/>
    </location>
</feature>
<dbReference type="AlphaFoldDB" id="A0AAE0VQI6"/>
<accession>A0AAE0VQI6</accession>
<reference evidence="2" key="1">
    <citation type="journal article" date="2021" name="Genome Biol. Evol.">
        <title>A High-Quality Reference Genome for a Parasitic Bivalve with Doubly Uniparental Inheritance (Bivalvia: Unionida).</title>
        <authorList>
            <person name="Smith C.H."/>
        </authorList>
    </citation>
    <scope>NUCLEOTIDE SEQUENCE</scope>
    <source>
        <strain evidence="2">CHS0354</strain>
    </source>
</reference>
<sequence>MNGPTPKKIKLDNSKRQEAIRTYNLQQVLQQLRTSLLPRTRHGINNKNTAKITNIGTFSPTTPGLSIIRTGWSITTLEQARKLDHTYNTNTYIQSITSGQITLYPHTIINQQALRHPIDSGYTTEKYREHEQCKYHNTQHTRAQHLNRRLSINGESQKNNDHGFEDYPMGRKGKKPLKGRPKSKHTALHNTTIHTQDIPSQCPSPTHDTSLTLTQDTNQTRTTKRN</sequence>
<proteinExistence type="predicted"/>
<reference evidence="2" key="2">
    <citation type="journal article" date="2021" name="Genome Biol. Evol.">
        <title>Developing a high-quality reference genome for a parasitic bivalve with doubly uniparental inheritance (Bivalvia: Unionida).</title>
        <authorList>
            <person name="Smith C.H."/>
        </authorList>
    </citation>
    <scope>NUCLEOTIDE SEQUENCE</scope>
    <source>
        <strain evidence="2">CHS0354</strain>
        <tissue evidence="2">Mantle</tissue>
    </source>
</reference>
<evidence type="ECO:0000313" key="2">
    <source>
        <dbReference type="EMBL" id="KAK3586276.1"/>
    </source>
</evidence>
<evidence type="ECO:0000256" key="1">
    <source>
        <dbReference type="SAM" id="MobiDB-lite"/>
    </source>
</evidence>
<keyword evidence="3" id="KW-1185">Reference proteome</keyword>